<dbReference type="PANTHER" id="PTHR44591:SF19">
    <property type="entry name" value="TWO-COMPONENT RESPONSE REGULATOR-RELATED"/>
    <property type="match status" value="1"/>
</dbReference>
<dbReference type="EMBL" id="MCRM02000024">
    <property type="protein sequence ID" value="PNV73324.1"/>
    <property type="molecule type" value="Genomic_DNA"/>
</dbReference>
<dbReference type="InterPro" id="IPR011006">
    <property type="entry name" value="CheY-like_superfamily"/>
</dbReference>
<gene>
    <name evidence="4" type="ORF">BES34_017700</name>
</gene>
<feature type="modified residue" description="4-aspartylphosphate" evidence="2">
    <location>
        <position position="66"/>
    </location>
</feature>
<dbReference type="SMART" id="SM00448">
    <property type="entry name" value="REC"/>
    <property type="match status" value="1"/>
</dbReference>
<keyword evidence="1 2" id="KW-0597">Phosphoprotein</keyword>
<organism evidence="4 5">
    <name type="scientific">Leptospira inadai serovar Lyme</name>
    <dbReference type="NCBI Taxonomy" id="293084"/>
    <lineage>
        <taxon>Bacteria</taxon>
        <taxon>Pseudomonadati</taxon>
        <taxon>Spirochaetota</taxon>
        <taxon>Spirochaetia</taxon>
        <taxon>Leptospirales</taxon>
        <taxon>Leptospiraceae</taxon>
        <taxon>Leptospira</taxon>
    </lineage>
</organism>
<feature type="domain" description="Response regulatory" evidence="3">
    <location>
        <begin position="9"/>
        <end position="132"/>
    </location>
</feature>
<sequence>MKSVFERNAILCVDDEPIILITLKQELRKQFGDEFQYEIALNGNEALQVVDELVEAGVNVILILSDWLMPGLKGDEFLILIHAKYPNIRSILITGHVDESAVERVKREAGTYAVFSKPWDATKLMEAVRICCNKN</sequence>
<dbReference type="RefSeq" id="WP_039934223.1">
    <property type="nucleotide sequence ID" value="NZ_MCRM02000024.1"/>
</dbReference>
<reference evidence="4" key="1">
    <citation type="submission" date="2018-01" db="EMBL/GenBank/DDBJ databases">
        <title>Genomic characterization of Leptospira inadai serogroup Lyme isolated from captured rat in Brazil and comparative analysis with human reference strain.</title>
        <authorList>
            <person name="Moreno L.Z."/>
            <person name="Loureiro A.P."/>
            <person name="Miraglia F."/>
            <person name="Kremer F.S."/>
            <person name="Eslabao M.R."/>
            <person name="Dellagostin O.A."/>
            <person name="Lilenbaum W."/>
            <person name="Moreno A.M."/>
        </authorList>
    </citation>
    <scope>NUCLEOTIDE SEQUENCE [LARGE SCALE GENOMIC DNA]</scope>
    <source>
        <strain evidence="4">M34/99</strain>
    </source>
</reference>
<dbReference type="Gene3D" id="3.40.50.2300">
    <property type="match status" value="1"/>
</dbReference>
<name>A0ABX4YEN4_9LEPT</name>
<dbReference type="InterPro" id="IPR001789">
    <property type="entry name" value="Sig_transdc_resp-reg_receiver"/>
</dbReference>
<evidence type="ECO:0000256" key="2">
    <source>
        <dbReference type="PROSITE-ProRule" id="PRU00169"/>
    </source>
</evidence>
<accession>A0ABX4YEN4</accession>
<evidence type="ECO:0000313" key="4">
    <source>
        <dbReference type="EMBL" id="PNV73324.1"/>
    </source>
</evidence>
<dbReference type="InterPro" id="IPR050595">
    <property type="entry name" value="Bact_response_regulator"/>
</dbReference>
<dbReference type="Proteomes" id="UP000094669">
    <property type="component" value="Unassembled WGS sequence"/>
</dbReference>
<comment type="caution">
    <text evidence="4">The sequence shown here is derived from an EMBL/GenBank/DDBJ whole genome shotgun (WGS) entry which is preliminary data.</text>
</comment>
<keyword evidence="5" id="KW-1185">Reference proteome</keyword>
<evidence type="ECO:0000259" key="3">
    <source>
        <dbReference type="PROSITE" id="PS50110"/>
    </source>
</evidence>
<evidence type="ECO:0000256" key="1">
    <source>
        <dbReference type="ARBA" id="ARBA00022553"/>
    </source>
</evidence>
<dbReference type="SUPFAM" id="SSF52172">
    <property type="entry name" value="CheY-like"/>
    <property type="match status" value="1"/>
</dbReference>
<protein>
    <submittedName>
        <fullName evidence="4">Response regulator</fullName>
    </submittedName>
</protein>
<dbReference type="PROSITE" id="PS50110">
    <property type="entry name" value="RESPONSE_REGULATORY"/>
    <property type="match status" value="1"/>
</dbReference>
<dbReference type="Pfam" id="PF00072">
    <property type="entry name" value="Response_reg"/>
    <property type="match status" value="1"/>
</dbReference>
<proteinExistence type="predicted"/>
<dbReference type="PANTHER" id="PTHR44591">
    <property type="entry name" value="STRESS RESPONSE REGULATOR PROTEIN 1"/>
    <property type="match status" value="1"/>
</dbReference>
<evidence type="ECO:0000313" key="5">
    <source>
        <dbReference type="Proteomes" id="UP000094669"/>
    </source>
</evidence>